<accession>A0A139IGE5</accession>
<evidence type="ECO:0000256" key="4">
    <source>
        <dbReference type="SAM" id="MobiDB-lite"/>
    </source>
</evidence>
<keyword evidence="3" id="KW-0999">Mitochondrion inner membrane</keyword>
<name>A0A139IGE5_9PEZI</name>
<dbReference type="PANTHER" id="PTHR22977:SF5">
    <property type="entry name" value="COX ASSEMBLY MITOCHONDRIAL PROTEIN HOMOLOG"/>
    <property type="match status" value="1"/>
</dbReference>
<protein>
    <recommendedName>
        <fullName evidence="3">COX assembly mitochondrial protein</fullName>
    </recommendedName>
</protein>
<comment type="subcellular location">
    <subcellularLocation>
        <location evidence="3">Mitochondrion inner membrane</location>
    </subcellularLocation>
</comment>
<gene>
    <name evidence="5" type="ORF">AC579_37</name>
</gene>
<keyword evidence="3" id="KW-0472">Membrane</keyword>
<dbReference type="InterPro" id="IPR013892">
    <property type="entry name" value="Cyt_c_biogenesis_Cmc1-like"/>
</dbReference>
<reference evidence="5 6" key="1">
    <citation type="submission" date="2015-07" db="EMBL/GenBank/DDBJ databases">
        <title>Comparative genomics of the Sigatoka disease complex on banana suggests a link between parallel evolutionary changes in Pseudocercospora fijiensis and Pseudocercospora eumusae and increased virulence on the banana host.</title>
        <authorList>
            <person name="Chang T.-C."/>
            <person name="Salvucci A."/>
            <person name="Crous P.W."/>
            <person name="Stergiopoulos I."/>
        </authorList>
    </citation>
    <scope>NUCLEOTIDE SEQUENCE [LARGE SCALE GENOMIC DNA]</scope>
    <source>
        <strain evidence="5 6">CBS 116634</strain>
    </source>
</reference>
<comment type="caution">
    <text evidence="5">The sequence shown here is derived from an EMBL/GenBank/DDBJ whole genome shotgun (WGS) entry which is preliminary data.</text>
</comment>
<evidence type="ECO:0000256" key="1">
    <source>
        <dbReference type="ARBA" id="ARBA00007347"/>
    </source>
</evidence>
<evidence type="ECO:0000313" key="5">
    <source>
        <dbReference type="EMBL" id="KXT13831.1"/>
    </source>
</evidence>
<keyword evidence="3" id="KW-0496">Mitochondrion</keyword>
<evidence type="ECO:0000256" key="2">
    <source>
        <dbReference type="ARBA" id="ARBA00023157"/>
    </source>
</evidence>
<dbReference type="GO" id="GO:0005743">
    <property type="term" value="C:mitochondrial inner membrane"/>
    <property type="evidence" value="ECO:0007669"/>
    <property type="project" value="UniProtKB-SubCell"/>
</dbReference>
<feature type="region of interest" description="Disordered" evidence="4">
    <location>
        <begin position="1"/>
        <end position="25"/>
    </location>
</feature>
<evidence type="ECO:0000313" key="6">
    <source>
        <dbReference type="Proteomes" id="UP000073492"/>
    </source>
</evidence>
<comment type="similarity">
    <text evidence="1 3">Belongs to the CMC family.</text>
</comment>
<dbReference type="AlphaFoldDB" id="A0A139IGE5"/>
<evidence type="ECO:0000256" key="3">
    <source>
        <dbReference type="RuleBase" id="RU364104"/>
    </source>
</evidence>
<sequence>MATVMAPSATGQPIVPNPSTSPLPLSASQEAQVRELYYKRVRTKCADEVRDFASCCQSQPFTATFMCRKQQKLMNNCMMQYATQAEQDAAREEWFATIDKRKEERDAKEAKRKEDEKFWRQWWDKDAKVPSAEGRDGKGRRLDEKK</sequence>
<comment type="function">
    <text evidence="3">Required for mitochondrial cytochrome c oxidase (COX) assembly and respiration.</text>
</comment>
<dbReference type="Proteomes" id="UP000073492">
    <property type="component" value="Unassembled WGS sequence"/>
</dbReference>
<keyword evidence="2" id="KW-1015">Disulfide bond</keyword>
<dbReference type="EMBL" id="LFZO01000103">
    <property type="protein sequence ID" value="KXT13831.1"/>
    <property type="molecule type" value="Genomic_DNA"/>
</dbReference>
<keyword evidence="6" id="KW-1185">Reference proteome</keyword>
<keyword evidence="3" id="KW-0143">Chaperone</keyword>
<dbReference type="PANTHER" id="PTHR22977">
    <property type="entry name" value="COX ASSEMBLY MITOCHONDRIAL PROTEIN"/>
    <property type="match status" value="1"/>
</dbReference>
<organism evidence="5 6">
    <name type="scientific">Pseudocercospora musae</name>
    <dbReference type="NCBI Taxonomy" id="113226"/>
    <lineage>
        <taxon>Eukaryota</taxon>
        <taxon>Fungi</taxon>
        <taxon>Dikarya</taxon>
        <taxon>Ascomycota</taxon>
        <taxon>Pezizomycotina</taxon>
        <taxon>Dothideomycetes</taxon>
        <taxon>Dothideomycetidae</taxon>
        <taxon>Mycosphaerellales</taxon>
        <taxon>Mycosphaerellaceae</taxon>
        <taxon>Pseudocercospora</taxon>
    </lineage>
</organism>
<dbReference type="Pfam" id="PF08583">
    <property type="entry name" value="Cmc1"/>
    <property type="match status" value="1"/>
</dbReference>
<proteinExistence type="inferred from homology"/>